<dbReference type="PIRSF" id="PIRSF038133">
    <property type="entry name" value="HAT_Nua4_EAF3/MRG15"/>
    <property type="match status" value="1"/>
</dbReference>
<dbReference type="CDD" id="cd18983">
    <property type="entry name" value="CBD_MSL3_like"/>
    <property type="match status" value="1"/>
</dbReference>
<evidence type="ECO:0000256" key="1">
    <source>
        <dbReference type="ARBA" id="ARBA00004123"/>
    </source>
</evidence>
<evidence type="ECO:0000313" key="11">
    <source>
        <dbReference type="EMBL" id="KIM23965.1"/>
    </source>
</evidence>
<keyword evidence="5" id="KW-0805">Transcription regulation</keyword>
<gene>
    <name evidence="11" type="ORF">M408DRAFT_76620</name>
</gene>
<dbReference type="GO" id="GO:0035267">
    <property type="term" value="C:NuA4 histone acetyltransferase complex"/>
    <property type="evidence" value="ECO:0007669"/>
    <property type="project" value="TreeGrafter"/>
</dbReference>
<dbReference type="Proteomes" id="UP000054097">
    <property type="component" value="Unassembled WGS sequence"/>
</dbReference>
<evidence type="ECO:0000256" key="8">
    <source>
        <dbReference type="SAM" id="MobiDB-lite"/>
    </source>
</evidence>
<dbReference type="PANTHER" id="PTHR10880:SF15">
    <property type="entry name" value="MSL COMPLEX SUBUNIT 3"/>
    <property type="match status" value="1"/>
</dbReference>
<reference evidence="11 12" key="1">
    <citation type="submission" date="2014-04" db="EMBL/GenBank/DDBJ databases">
        <authorList>
            <consortium name="DOE Joint Genome Institute"/>
            <person name="Kuo A."/>
            <person name="Zuccaro A."/>
            <person name="Kohler A."/>
            <person name="Nagy L.G."/>
            <person name="Floudas D."/>
            <person name="Copeland A."/>
            <person name="Barry K.W."/>
            <person name="Cichocki N."/>
            <person name="Veneault-Fourrey C."/>
            <person name="LaButti K."/>
            <person name="Lindquist E.A."/>
            <person name="Lipzen A."/>
            <person name="Lundell T."/>
            <person name="Morin E."/>
            <person name="Murat C."/>
            <person name="Sun H."/>
            <person name="Tunlid A."/>
            <person name="Henrissat B."/>
            <person name="Grigoriev I.V."/>
            <person name="Hibbett D.S."/>
            <person name="Martin F."/>
            <person name="Nordberg H.P."/>
            <person name="Cantor M.N."/>
            <person name="Hua S.X."/>
        </authorList>
    </citation>
    <scope>NUCLEOTIDE SEQUENCE [LARGE SCALE GENOMIC DNA]</scope>
    <source>
        <strain evidence="11 12">MAFF 305830</strain>
    </source>
</reference>
<evidence type="ECO:0000256" key="6">
    <source>
        <dbReference type="ARBA" id="ARBA00023163"/>
    </source>
</evidence>
<dbReference type="AlphaFoldDB" id="A0A0C3AH28"/>
<feature type="domain" description="MRG" evidence="9">
    <location>
        <begin position="159"/>
        <end position="332"/>
    </location>
</feature>
<evidence type="ECO:0000256" key="5">
    <source>
        <dbReference type="ARBA" id="ARBA00023015"/>
    </source>
</evidence>
<feature type="domain" description="MSL3 chromodomain-like" evidence="10">
    <location>
        <begin position="15"/>
        <end position="86"/>
    </location>
</feature>
<protein>
    <recommendedName>
        <fullName evidence="3">Chromatin modification-related protein EAF3</fullName>
    </recommendedName>
</protein>
<organism evidence="11 12">
    <name type="scientific">Serendipita vermifera MAFF 305830</name>
    <dbReference type="NCBI Taxonomy" id="933852"/>
    <lineage>
        <taxon>Eukaryota</taxon>
        <taxon>Fungi</taxon>
        <taxon>Dikarya</taxon>
        <taxon>Basidiomycota</taxon>
        <taxon>Agaricomycotina</taxon>
        <taxon>Agaricomycetes</taxon>
        <taxon>Sebacinales</taxon>
        <taxon>Serendipitaceae</taxon>
        <taxon>Serendipita</taxon>
    </lineage>
</organism>
<dbReference type="Gene3D" id="1.10.274.30">
    <property type="entry name" value="MRG domain"/>
    <property type="match status" value="1"/>
</dbReference>
<keyword evidence="12" id="KW-1185">Reference proteome</keyword>
<dbReference type="InterPro" id="IPR016197">
    <property type="entry name" value="Chromo-like_dom_sf"/>
</dbReference>
<dbReference type="Gene3D" id="2.30.30.140">
    <property type="match status" value="1"/>
</dbReference>
<dbReference type="GO" id="GO:0006355">
    <property type="term" value="P:regulation of DNA-templated transcription"/>
    <property type="evidence" value="ECO:0007669"/>
    <property type="project" value="InterPro"/>
</dbReference>
<keyword evidence="6" id="KW-0804">Transcription</keyword>
<keyword evidence="4" id="KW-0156">Chromatin regulator</keyword>
<evidence type="ECO:0000259" key="10">
    <source>
        <dbReference type="Pfam" id="PF22732"/>
    </source>
</evidence>
<dbReference type="InterPro" id="IPR008676">
    <property type="entry name" value="MRG"/>
</dbReference>
<sequence length="344" mass="39863">MDTSNPPPGTFKCDFVENERVLCFHGPLLYEAKVLKCKRVKDVAYGPGGFNYFVHYRGWKNTWDEWVHEDRVLKWDEKNLVVQRMLMADHRAHTAKDKEEDTRKQERERRQSTHQPKESISQKEAGPAKESKPSKRESRAKKVEDEGYGTELYNWNPPTKRKMEVKLVVPEVLKAALVDDWEAVTKNGQLVILPRQPCVDDLLMEFREHILSLGSSSAPSKREENLPQFLIGIKTYFEQALGTSLLYRFERPQYAEILRKYAYGPDVPAEQVKTNSNLYGAEHLLRLLVSLPTLMTSASMDTSSMNVIREYSNHLLEFLAKGKTRFFLQQYEDTSSHYLSITRG</sequence>
<evidence type="ECO:0000256" key="4">
    <source>
        <dbReference type="ARBA" id="ARBA00022853"/>
    </source>
</evidence>
<evidence type="ECO:0000259" key="9">
    <source>
        <dbReference type="Pfam" id="PF05712"/>
    </source>
</evidence>
<dbReference type="Pfam" id="PF22732">
    <property type="entry name" value="MSL3_chromo-like"/>
    <property type="match status" value="1"/>
</dbReference>
<dbReference type="InterPro" id="IPR053820">
    <property type="entry name" value="MSL3_chromo-like"/>
</dbReference>
<dbReference type="SUPFAM" id="SSF54160">
    <property type="entry name" value="Chromo domain-like"/>
    <property type="match status" value="1"/>
</dbReference>
<comment type="similarity">
    <text evidence="2">Belongs to the MRG family.</text>
</comment>
<dbReference type="GO" id="GO:0005634">
    <property type="term" value="C:nucleus"/>
    <property type="evidence" value="ECO:0007669"/>
    <property type="project" value="UniProtKB-SubCell"/>
</dbReference>
<name>A0A0C3AH28_SERVB</name>
<reference evidence="12" key="2">
    <citation type="submission" date="2015-01" db="EMBL/GenBank/DDBJ databases">
        <title>Evolutionary Origins and Diversification of the Mycorrhizal Mutualists.</title>
        <authorList>
            <consortium name="DOE Joint Genome Institute"/>
            <consortium name="Mycorrhizal Genomics Consortium"/>
            <person name="Kohler A."/>
            <person name="Kuo A."/>
            <person name="Nagy L.G."/>
            <person name="Floudas D."/>
            <person name="Copeland A."/>
            <person name="Barry K.W."/>
            <person name="Cichocki N."/>
            <person name="Veneault-Fourrey C."/>
            <person name="LaButti K."/>
            <person name="Lindquist E.A."/>
            <person name="Lipzen A."/>
            <person name="Lundell T."/>
            <person name="Morin E."/>
            <person name="Murat C."/>
            <person name="Riley R."/>
            <person name="Ohm R."/>
            <person name="Sun H."/>
            <person name="Tunlid A."/>
            <person name="Henrissat B."/>
            <person name="Grigoriev I.V."/>
            <person name="Hibbett D.S."/>
            <person name="Martin F."/>
        </authorList>
    </citation>
    <scope>NUCLEOTIDE SEQUENCE [LARGE SCALE GENOMIC DNA]</scope>
    <source>
        <strain evidence="12">MAFF 305830</strain>
    </source>
</reference>
<evidence type="ECO:0000256" key="7">
    <source>
        <dbReference type="ARBA" id="ARBA00023242"/>
    </source>
</evidence>
<dbReference type="Pfam" id="PF05712">
    <property type="entry name" value="MRG"/>
    <property type="match status" value="1"/>
</dbReference>
<dbReference type="PANTHER" id="PTHR10880">
    <property type="entry name" value="MORTALITY FACTOR 4-LIKE PROTEIN"/>
    <property type="match status" value="1"/>
</dbReference>
<proteinExistence type="inferred from homology"/>
<accession>A0A0C3AH28</accession>
<dbReference type="STRING" id="933852.A0A0C3AH28"/>
<dbReference type="GO" id="GO:0006325">
    <property type="term" value="P:chromatin organization"/>
    <property type="evidence" value="ECO:0007669"/>
    <property type="project" value="UniProtKB-KW"/>
</dbReference>
<comment type="subcellular location">
    <subcellularLocation>
        <location evidence="1">Nucleus</location>
    </subcellularLocation>
</comment>
<dbReference type="InterPro" id="IPR038217">
    <property type="entry name" value="MRG_C_sf"/>
</dbReference>
<dbReference type="PROSITE" id="PS51640">
    <property type="entry name" value="MRG"/>
    <property type="match status" value="1"/>
</dbReference>
<keyword evidence="7" id="KW-0539">Nucleus</keyword>
<feature type="region of interest" description="Disordered" evidence="8">
    <location>
        <begin position="91"/>
        <end position="143"/>
    </location>
</feature>
<evidence type="ECO:0000313" key="12">
    <source>
        <dbReference type="Proteomes" id="UP000054097"/>
    </source>
</evidence>
<evidence type="ECO:0000256" key="2">
    <source>
        <dbReference type="ARBA" id="ARBA00009093"/>
    </source>
</evidence>
<evidence type="ECO:0000256" key="3">
    <source>
        <dbReference type="ARBA" id="ARBA00018505"/>
    </source>
</evidence>
<dbReference type="OrthoDB" id="124855at2759"/>
<dbReference type="EMBL" id="KN824329">
    <property type="protein sequence ID" value="KIM23965.1"/>
    <property type="molecule type" value="Genomic_DNA"/>
</dbReference>
<dbReference type="InterPro" id="IPR026541">
    <property type="entry name" value="MRG_dom"/>
</dbReference>
<dbReference type="HOGENOM" id="CLU_039566_1_1_1"/>